<keyword evidence="3 9" id="KW-1003">Cell membrane</keyword>
<feature type="region of interest" description="Disordered" evidence="10">
    <location>
        <begin position="105"/>
        <end position="158"/>
    </location>
</feature>
<evidence type="ECO:0000256" key="1">
    <source>
        <dbReference type="ARBA" id="ARBA00004167"/>
    </source>
</evidence>
<sequence>MFSSVGWGEIFLLVVVGLVVIGPERLPRVIQDVRAAIFAARTAIDNAKKTLDDDFGSEFDDIRKPLTQVAQYTRMSPKTAITKALFDGDNTLVDSFDPKKIMAADTEGAAQRNNETPNNNATVVQRPDSQQSQPVQQSTQQQKQGPKYSGGVSWTDIL</sequence>
<evidence type="ECO:0000256" key="5">
    <source>
        <dbReference type="ARBA" id="ARBA00022927"/>
    </source>
</evidence>
<protein>
    <recommendedName>
        <fullName evidence="9">Sec-independent protein translocase protein TatB</fullName>
    </recommendedName>
</protein>
<dbReference type="HAMAP" id="MF_00237">
    <property type="entry name" value="TatB"/>
    <property type="match status" value="1"/>
</dbReference>
<dbReference type="EMBL" id="CP004354">
    <property type="protein sequence ID" value="AGG66504.1"/>
    <property type="molecule type" value="Genomic_DNA"/>
</dbReference>
<dbReference type="Gene3D" id="1.20.5.3310">
    <property type="match status" value="1"/>
</dbReference>
<keyword evidence="2 9" id="KW-0813">Transport</keyword>
<keyword evidence="6 9" id="KW-1133">Transmembrane helix</keyword>
<accession>M1UKM9</accession>
<dbReference type="KEGG" id="ccn:H924_05290"/>
<keyword evidence="7 9" id="KW-0811">Translocation</keyword>
<dbReference type="STRING" id="1121353.H924_05290"/>
<dbReference type="InterPro" id="IPR018448">
    <property type="entry name" value="TatB"/>
</dbReference>
<reference evidence="12 13" key="1">
    <citation type="submission" date="2013-02" db="EMBL/GenBank/DDBJ databases">
        <title>The complete genome sequence of Corynebacterium callunae DSM 20147.</title>
        <authorList>
            <person name="Ruckert C."/>
            <person name="Albersmeier A."/>
            <person name="Kalinowski J."/>
        </authorList>
    </citation>
    <scope>NUCLEOTIDE SEQUENCE [LARGE SCALE GENOMIC DNA]</scope>
    <source>
        <strain evidence="12 13">DSM 20147</strain>
    </source>
</reference>
<dbReference type="NCBIfam" id="TIGR01410">
    <property type="entry name" value="tatB"/>
    <property type="match status" value="1"/>
</dbReference>
<dbReference type="PRINTS" id="PR01506">
    <property type="entry name" value="TATBPROTEIN"/>
</dbReference>
<evidence type="ECO:0000256" key="8">
    <source>
        <dbReference type="ARBA" id="ARBA00023136"/>
    </source>
</evidence>
<comment type="subcellular location">
    <subcellularLocation>
        <location evidence="9">Cell membrane</location>
        <topology evidence="9">Single-pass membrane protein</topology>
    </subcellularLocation>
    <subcellularLocation>
        <location evidence="1">Membrane</location>
        <topology evidence="1">Single-pass membrane protein</topology>
    </subcellularLocation>
</comment>
<name>M1UKM9_9CORY</name>
<evidence type="ECO:0000256" key="9">
    <source>
        <dbReference type="HAMAP-Rule" id="MF_00237"/>
    </source>
</evidence>
<dbReference type="HOGENOM" id="CLU_086034_2_0_11"/>
<comment type="similarity">
    <text evidence="9">Belongs to the TatB family.</text>
</comment>
<evidence type="ECO:0000313" key="12">
    <source>
        <dbReference type="EMBL" id="AGG66504.1"/>
    </source>
</evidence>
<dbReference type="GO" id="GO:0043953">
    <property type="term" value="P:protein transport by the Tat complex"/>
    <property type="evidence" value="ECO:0007669"/>
    <property type="project" value="UniProtKB-UniRule"/>
</dbReference>
<proteinExistence type="inferred from homology"/>
<feature type="compositionally biased region" description="Low complexity" evidence="10">
    <location>
        <begin position="123"/>
        <end position="146"/>
    </location>
</feature>
<keyword evidence="5 9" id="KW-0653">Protein transport</keyword>
<evidence type="ECO:0000313" key="13">
    <source>
        <dbReference type="Proteomes" id="UP000011760"/>
    </source>
</evidence>
<comment type="subunit">
    <text evidence="9">The Tat system comprises two distinct complexes: a TatABC complex, containing multiple copies of TatA, TatB and TatC subunits, and a separate TatA complex, containing only TatA subunits. Substrates initially bind to the TatABC complex, which probably triggers association of the separate TatA complex to form the active translocon.</text>
</comment>
<keyword evidence="8 9" id="KW-0472">Membrane</keyword>
<evidence type="ECO:0000256" key="11">
    <source>
        <dbReference type="SAM" id="Phobius"/>
    </source>
</evidence>
<dbReference type="GO" id="GO:0008320">
    <property type="term" value="F:protein transmembrane transporter activity"/>
    <property type="evidence" value="ECO:0007669"/>
    <property type="project" value="UniProtKB-UniRule"/>
</dbReference>
<evidence type="ECO:0000256" key="4">
    <source>
        <dbReference type="ARBA" id="ARBA00022692"/>
    </source>
</evidence>
<evidence type="ECO:0000256" key="2">
    <source>
        <dbReference type="ARBA" id="ARBA00022448"/>
    </source>
</evidence>
<dbReference type="eggNOG" id="COG1826">
    <property type="taxonomic scope" value="Bacteria"/>
</dbReference>
<dbReference type="InterPro" id="IPR003369">
    <property type="entry name" value="TatA/B/E"/>
</dbReference>
<evidence type="ECO:0000256" key="6">
    <source>
        <dbReference type="ARBA" id="ARBA00022989"/>
    </source>
</evidence>
<feature type="compositionally biased region" description="Polar residues" evidence="10">
    <location>
        <begin position="111"/>
        <end position="122"/>
    </location>
</feature>
<dbReference type="NCBIfam" id="NF001212">
    <property type="entry name" value="PRK00182.1"/>
    <property type="match status" value="1"/>
</dbReference>
<evidence type="ECO:0000256" key="7">
    <source>
        <dbReference type="ARBA" id="ARBA00023010"/>
    </source>
</evidence>
<dbReference type="PATRIC" id="fig|1121353.3.peg.1083"/>
<dbReference type="Pfam" id="PF02416">
    <property type="entry name" value="TatA_B_E"/>
    <property type="match status" value="1"/>
</dbReference>
<dbReference type="Proteomes" id="UP000011760">
    <property type="component" value="Chromosome"/>
</dbReference>
<feature type="transmembrane region" description="Helical" evidence="11">
    <location>
        <begin position="6"/>
        <end position="22"/>
    </location>
</feature>
<organism evidence="12 13">
    <name type="scientific">Corynebacterium callunae DSM 20147</name>
    <dbReference type="NCBI Taxonomy" id="1121353"/>
    <lineage>
        <taxon>Bacteria</taxon>
        <taxon>Bacillati</taxon>
        <taxon>Actinomycetota</taxon>
        <taxon>Actinomycetes</taxon>
        <taxon>Mycobacteriales</taxon>
        <taxon>Corynebacteriaceae</taxon>
        <taxon>Corynebacterium</taxon>
    </lineage>
</organism>
<dbReference type="AlphaFoldDB" id="M1UKM9"/>
<evidence type="ECO:0000256" key="3">
    <source>
        <dbReference type="ARBA" id="ARBA00022475"/>
    </source>
</evidence>
<dbReference type="OrthoDB" id="3267321at2"/>
<evidence type="ECO:0000256" key="10">
    <source>
        <dbReference type="SAM" id="MobiDB-lite"/>
    </source>
</evidence>
<dbReference type="RefSeq" id="WP_015650937.1">
    <property type="nucleotide sequence ID" value="NC_020506.1"/>
</dbReference>
<comment type="function">
    <text evidence="9">Part of the twin-arginine translocation (Tat) system that transports large folded proteins containing a characteristic twin-arginine motif in their signal peptide across membranes. Together with TatC, TatB is part of a receptor directly interacting with Tat signal peptides. TatB may form an oligomeric binding site that transiently accommodates folded Tat precursor proteins before their translocation.</text>
</comment>
<dbReference type="GO" id="GO:0033281">
    <property type="term" value="C:TAT protein transport complex"/>
    <property type="evidence" value="ECO:0007669"/>
    <property type="project" value="UniProtKB-UniRule"/>
</dbReference>
<keyword evidence="4 9" id="KW-0812">Transmembrane</keyword>
<gene>
    <name evidence="9 12" type="primary">tatB</name>
    <name evidence="12" type="ORF">H924_05290</name>
</gene>
<keyword evidence="13" id="KW-1185">Reference proteome</keyword>